<feature type="domain" description="ABC transporter" evidence="7">
    <location>
        <begin position="17"/>
        <end position="217"/>
    </location>
</feature>
<evidence type="ECO:0000313" key="8">
    <source>
        <dbReference type="EMBL" id="AUI67680.1"/>
    </source>
</evidence>
<evidence type="ECO:0000256" key="4">
    <source>
        <dbReference type="ARBA" id="ARBA00022840"/>
    </source>
</evidence>
<dbReference type="Proteomes" id="UP000234271">
    <property type="component" value="Chromosome"/>
</dbReference>
<dbReference type="AlphaFoldDB" id="A0A2N9YB53"/>
<dbReference type="PROSITE" id="PS00211">
    <property type="entry name" value="ABC_TRANSPORTER_1"/>
    <property type="match status" value="1"/>
</dbReference>
<dbReference type="RefSeq" id="WP_062149097.1">
    <property type="nucleotide sequence ID" value="NZ_CP012373.2"/>
</dbReference>
<evidence type="ECO:0000313" key="9">
    <source>
        <dbReference type="Proteomes" id="UP000234271"/>
    </source>
</evidence>
<dbReference type="NCBIfam" id="NF010061">
    <property type="entry name" value="PRK13538.1"/>
    <property type="match status" value="1"/>
</dbReference>
<keyword evidence="2" id="KW-0547">Nucleotide-binding</keyword>
<gene>
    <name evidence="8" type="primary">ccmA</name>
    <name evidence="8" type="ORF">BLE401_02525</name>
</gene>
<evidence type="ECO:0000256" key="3">
    <source>
        <dbReference type="ARBA" id="ARBA00022748"/>
    </source>
</evidence>
<dbReference type="Pfam" id="PF00005">
    <property type="entry name" value="ABC_tran"/>
    <property type="match status" value="1"/>
</dbReference>
<dbReference type="SMART" id="SM00382">
    <property type="entry name" value="AAA"/>
    <property type="match status" value="1"/>
</dbReference>
<dbReference type="GO" id="GO:0016887">
    <property type="term" value="F:ATP hydrolysis activity"/>
    <property type="evidence" value="ECO:0007669"/>
    <property type="project" value="InterPro"/>
</dbReference>
<accession>A0A2N9YB53</accession>
<protein>
    <submittedName>
        <fullName evidence="8">Cytochrome c biogenesis heme-transporting ATPase CcmA</fullName>
    </submittedName>
</protein>
<dbReference type="GO" id="GO:0017004">
    <property type="term" value="P:cytochrome complex assembly"/>
    <property type="evidence" value="ECO:0007669"/>
    <property type="project" value="UniProtKB-KW"/>
</dbReference>
<dbReference type="InterPro" id="IPR003439">
    <property type="entry name" value="ABC_transporter-like_ATP-bd"/>
</dbReference>
<evidence type="ECO:0000259" key="7">
    <source>
        <dbReference type="PROSITE" id="PS50893"/>
    </source>
</evidence>
<keyword evidence="9" id="KW-1185">Reference proteome</keyword>
<dbReference type="GO" id="GO:0005524">
    <property type="term" value="F:ATP binding"/>
    <property type="evidence" value="ECO:0007669"/>
    <property type="project" value="UniProtKB-KW"/>
</dbReference>
<evidence type="ECO:0000256" key="6">
    <source>
        <dbReference type="ARBA" id="ARBA00023136"/>
    </source>
</evidence>
<keyword evidence="1" id="KW-0813">Transport</keyword>
<dbReference type="InterPro" id="IPR027417">
    <property type="entry name" value="P-loop_NTPase"/>
</dbReference>
<dbReference type="InterPro" id="IPR003593">
    <property type="entry name" value="AAA+_ATPase"/>
</dbReference>
<dbReference type="Gene3D" id="3.40.50.300">
    <property type="entry name" value="P-loop containing nucleotide triphosphate hydrolases"/>
    <property type="match status" value="1"/>
</dbReference>
<keyword evidence="3" id="KW-0201">Cytochrome c-type biogenesis</keyword>
<dbReference type="PANTHER" id="PTHR43499:SF1">
    <property type="entry name" value="ABC TRANSPORTER I FAMILY MEMBER 1"/>
    <property type="match status" value="1"/>
</dbReference>
<evidence type="ECO:0000256" key="1">
    <source>
        <dbReference type="ARBA" id="ARBA00022448"/>
    </source>
</evidence>
<dbReference type="InterPro" id="IPR017871">
    <property type="entry name" value="ABC_transporter-like_CS"/>
</dbReference>
<dbReference type="PANTHER" id="PTHR43499">
    <property type="entry name" value="ABC TRANSPORTER I FAMILY MEMBER 1"/>
    <property type="match status" value="1"/>
</dbReference>
<sequence length="217" mass="23718">MINNILPTIALPTTPTLSVAGLQCIRDDRVLFDNLNFSVSGGEVLQIEGRNGSGKTSLLRILCGLALPTEGIVYWQGQDILDLQGDYWENLLYIGHLAGIKVELTPLENLQVTRALASQTTDIDLTDALAIIGLRGFEDVPVRTLSAGQQRRVALARLLVCNVPLWILDEPFTSLDKAAIQMIEGLLDAHAQRGNLVVLTSHHTVNCQQARCLDLND</sequence>
<dbReference type="SUPFAM" id="SSF52540">
    <property type="entry name" value="P-loop containing nucleoside triphosphate hydrolases"/>
    <property type="match status" value="1"/>
</dbReference>
<evidence type="ECO:0000256" key="5">
    <source>
        <dbReference type="ARBA" id="ARBA00022967"/>
    </source>
</evidence>
<dbReference type="GO" id="GO:0022857">
    <property type="term" value="F:transmembrane transporter activity"/>
    <property type="evidence" value="ECO:0007669"/>
    <property type="project" value="InterPro"/>
</dbReference>
<dbReference type="InterPro" id="IPR005895">
    <property type="entry name" value="ABC_transptr_haem_export_CcmA"/>
</dbReference>
<keyword evidence="5" id="KW-1278">Translocase</keyword>
<evidence type="ECO:0000256" key="2">
    <source>
        <dbReference type="ARBA" id="ARBA00022741"/>
    </source>
</evidence>
<dbReference type="PROSITE" id="PS50893">
    <property type="entry name" value="ABC_TRANSPORTER_2"/>
    <property type="match status" value="1"/>
</dbReference>
<organism evidence="8 9">
    <name type="scientific">Beggiatoa leptomitoformis</name>
    <dbReference type="NCBI Taxonomy" id="288004"/>
    <lineage>
        <taxon>Bacteria</taxon>
        <taxon>Pseudomonadati</taxon>
        <taxon>Pseudomonadota</taxon>
        <taxon>Gammaproteobacteria</taxon>
        <taxon>Thiotrichales</taxon>
        <taxon>Thiotrichaceae</taxon>
        <taxon>Beggiatoa</taxon>
    </lineage>
</organism>
<dbReference type="EMBL" id="CP018889">
    <property type="protein sequence ID" value="AUI67680.1"/>
    <property type="molecule type" value="Genomic_DNA"/>
</dbReference>
<dbReference type="NCBIfam" id="TIGR01189">
    <property type="entry name" value="ccmA"/>
    <property type="match status" value="1"/>
</dbReference>
<dbReference type="KEGG" id="blep:AL038_03500"/>
<name>A0A2N9YB53_9GAMM</name>
<dbReference type="OrthoDB" id="9800654at2"/>
<reference evidence="9" key="1">
    <citation type="submission" date="2016-12" db="EMBL/GenBank/DDBJ databases">
        <title>Complete Genome Sequence of Beggiatoa leptomitiformis D-401.</title>
        <authorList>
            <person name="Fomenkov A."/>
            <person name="Vincze T."/>
            <person name="Grabovich M."/>
            <person name="Anton B.P."/>
            <person name="Dubinina G."/>
            <person name="Orlova M."/>
            <person name="Belousova E."/>
            <person name="Roberts R.J."/>
        </authorList>
    </citation>
    <scope>NUCLEOTIDE SEQUENCE [LARGE SCALE GENOMIC DNA]</scope>
    <source>
        <strain evidence="9">D-401</strain>
    </source>
</reference>
<dbReference type="STRING" id="288004.AL038_03500"/>
<keyword evidence="4" id="KW-0067">ATP-binding</keyword>
<proteinExistence type="predicted"/>
<keyword evidence="6" id="KW-0472">Membrane</keyword>